<sequence>MTALALRIAEAQDVPRLQDALQRLSDDLGDAHAATEADLRRAGWGGAPAFRAVLAEAGADLAGAALYSPCFSTVRGGAGIYVSDLWTAPGFRGQGIGRKLLARVWADAEQVWAARFLKLNVYHHSAGARAFYERLGFAAMDDVQEMVLGAAGGAALKGEA</sequence>
<keyword evidence="1" id="KW-0808">Transferase</keyword>
<dbReference type="AlphaFoldDB" id="A0AAE3T957"/>
<evidence type="ECO:0000256" key="2">
    <source>
        <dbReference type="ARBA" id="ARBA00023315"/>
    </source>
</evidence>
<dbReference type="PROSITE" id="PS51186">
    <property type="entry name" value="GNAT"/>
    <property type="match status" value="1"/>
</dbReference>
<keyword evidence="5" id="KW-1185">Reference proteome</keyword>
<dbReference type="Pfam" id="PF00583">
    <property type="entry name" value="Acetyltransf_1"/>
    <property type="match status" value="1"/>
</dbReference>
<dbReference type="Proteomes" id="UP001220964">
    <property type="component" value="Unassembled WGS sequence"/>
</dbReference>
<dbReference type="InterPro" id="IPR051016">
    <property type="entry name" value="Diverse_Substrate_AcTransf"/>
</dbReference>
<evidence type="ECO:0000256" key="1">
    <source>
        <dbReference type="ARBA" id="ARBA00022679"/>
    </source>
</evidence>
<evidence type="ECO:0000259" key="3">
    <source>
        <dbReference type="PROSITE" id="PS51186"/>
    </source>
</evidence>
<dbReference type="PANTHER" id="PTHR10545">
    <property type="entry name" value="DIAMINE N-ACETYLTRANSFERASE"/>
    <property type="match status" value="1"/>
</dbReference>
<evidence type="ECO:0000313" key="4">
    <source>
        <dbReference type="EMBL" id="MDF0601852.1"/>
    </source>
</evidence>
<protein>
    <submittedName>
        <fullName evidence="4">N-acetyltransferase</fullName>
    </submittedName>
</protein>
<dbReference type="Gene3D" id="3.40.630.30">
    <property type="match status" value="1"/>
</dbReference>
<dbReference type="InterPro" id="IPR000182">
    <property type="entry name" value="GNAT_dom"/>
</dbReference>
<dbReference type="InterPro" id="IPR016181">
    <property type="entry name" value="Acyl_CoA_acyltransferase"/>
</dbReference>
<dbReference type="GO" id="GO:0008080">
    <property type="term" value="F:N-acetyltransferase activity"/>
    <property type="evidence" value="ECO:0007669"/>
    <property type="project" value="TreeGrafter"/>
</dbReference>
<feature type="domain" description="N-acetyltransferase" evidence="3">
    <location>
        <begin position="4"/>
        <end position="159"/>
    </location>
</feature>
<dbReference type="PANTHER" id="PTHR10545:SF29">
    <property type="entry name" value="GH14572P-RELATED"/>
    <property type="match status" value="1"/>
</dbReference>
<dbReference type="CDD" id="cd04301">
    <property type="entry name" value="NAT_SF"/>
    <property type="match status" value="1"/>
</dbReference>
<organism evidence="4 5">
    <name type="scientific">Psychromarinibacter sediminicola</name>
    <dbReference type="NCBI Taxonomy" id="3033385"/>
    <lineage>
        <taxon>Bacteria</taxon>
        <taxon>Pseudomonadati</taxon>
        <taxon>Pseudomonadota</taxon>
        <taxon>Alphaproteobacteria</taxon>
        <taxon>Rhodobacterales</taxon>
        <taxon>Paracoccaceae</taxon>
        <taxon>Psychromarinibacter</taxon>
    </lineage>
</organism>
<keyword evidence="2" id="KW-0012">Acyltransferase</keyword>
<gene>
    <name evidence="4" type="ORF">P1J78_13990</name>
</gene>
<dbReference type="EMBL" id="JARGYC010000036">
    <property type="protein sequence ID" value="MDF0601852.1"/>
    <property type="molecule type" value="Genomic_DNA"/>
</dbReference>
<dbReference type="RefSeq" id="WP_275567992.1">
    <property type="nucleotide sequence ID" value="NZ_JARGYC010000036.1"/>
</dbReference>
<dbReference type="SUPFAM" id="SSF55729">
    <property type="entry name" value="Acyl-CoA N-acyltransferases (Nat)"/>
    <property type="match status" value="1"/>
</dbReference>
<comment type="caution">
    <text evidence="4">The sequence shown here is derived from an EMBL/GenBank/DDBJ whole genome shotgun (WGS) entry which is preliminary data.</text>
</comment>
<evidence type="ECO:0000313" key="5">
    <source>
        <dbReference type="Proteomes" id="UP001220964"/>
    </source>
</evidence>
<proteinExistence type="predicted"/>
<reference evidence="4" key="1">
    <citation type="submission" date="2023-03" db="EMBL/GenBank/DDBJ databases">
        <title>Multiphase analysis and comparison of six strains from genera Psychromarinibacter, Lutimaribacter, and Maritimibacter, including a novel species: Psychromarinibacter sediminicola sp. nov.</title>
        <authorList>
            <person name="Wang Y.-H."/>
            <person name="Ye M.-Q."/>
            <person name="Du Z.-J."/>
        </authorList>
    </citation>
    <scope>NUCLEOTIDE SEQUENCE</scope>
    <source>
        <strain evidence="4">C21-152</strain>
    </source>
</reference>
<accession>A0AAE3T957</accession>
<name>A0AAE3T957_9RHOB</name>